<comment type="similarity">
    <text evidence="1 3">Belongs to the CMC family.</text>
</comment>
<dbReference type="Proteomes" id="UP000799772">
    <property type="component" value="Unassembled WGS sequence"/>
</dbReference>
<dbReference type="OrthoDB" id="532630at2759"/>
<dbReference type="GO" id="GO:0005743">
    <property type="term" value="C:mitochondrial inner membrane"/>
    <property type="evidence" value="ECO:0007669"/>
    <property type="project" value="UniProtKB-SubCell"/>
</dbReference>
<comment type="caution">
    <text evidence="4">The sequence shown here is derived from an EMBL/GenBank/DDBJ whole genome shotgun (WGS) entry which is preliminary data.</text>
</comment>
<keyword evidence="3" id="KW-0999">Mitochondrion inner membrane</keyword>
<comment type="function">
    <text evidence="3">Required for mitochondrial cytochrome c oxidase (COX) assembly and respiration.</text>
</comment>
<dbReference type="Pfam" id="PF08583">
    <property type="entry name" value="Cmc1"/>
    <property type="match status" value="1"/>
</dbReference>
<keyword evidence="5" id="KW-1185">Reference proteome</keyword>
<dbReference type="EMBL" id="ML978125">
    <property type="protein sequence ID" value="KAF2099642.1"/>
    <property type="molecule type" value="Genomic_DNA"/>
</dbReference>
<evidence type="ECO:0000256" key="2">
    <source>
        <dbReference type="ARBA" id="ARBA00023157"/>
    </source>
</evidence>
<proteinExistence type="inferred from homology"/>
<keyword evidence="3" id="KW-0143">Chaperone</keyword>
<evidence type="ECO:0000313" key="5">
    <source>
        <dbReference type="Proteomes" id="UP000799772"/>
    </source>
</evidence>
<evidence type="ECO:0000256" key="1">
    <source>
        <dbReference type="ARBA" id="ARBA00007347"/>
    </source>
</evidence>
<keyword evidence="2" id="KW-1015">Disulfide bond</keyword>
<dbReference type="AlphaFoldDB" id="A0A9P4M9R7"/>
<accession>A0A9P4M9R7</accession>
<evidence type="ECO:0000256" key="3">
    <source>
        <dbReference type="RuleBase" id="RU364104"/>
    </source>
</evidence>
<comment type="subcellular location">
    <subcellularLocation>
        <location evidence="3">Mitochondrion inner membrane</location>
    </subcellularLocation>
</comment>
<keyword evidence="3" id="KW-0496">Mitochondrion</keyword>
<evidence type="ECO:0000313" key="4">
    <source>
        <dbReference type="EMBL" id="KAF2099642.1"/>
    </source>
</evidence>
<name>A0A9P4M9R7_9PEZI</name>
<organism evidence="4 5">
    <name type="scientific">Rhizodiscina lignyota</name>
    <dbReference type="NCBI Taxonomy" id="1504668"/>
    <lineage>
        <taxon>Eukaryota</taxon>
        <taxon>Fungi</taxon>
        <taxon>Dikarya</taxon>
        <taxon>Ascomycota</taxon>
        <taxon>Pezizomycotina</taxon>
        <taxon>Dothideomycetes</taxon>
        <taxon>Pleosporomycetidae</taxon>
        <taxon>Aulographales</taxon>
        <taxon>Rhizodiscinaceae</taxon>
        <taxon>Rhizodiscina</taxon>
    </lineage>
</organism>
<protein>
    <recommendedName>
        <fullName evidence="3">COX assembly mitochondrial protein</fullName>
    </recommendedName>
</protein>
<keyword evidence="3" id="KW-0472">Membrane</keyword>
<dbReference type="InterPro" id="IPR013892">
    <property type="entry name" value="Cyt_c_biogenesis_Cmc1-like"/>
</dbReference>
<sequence length="80" mass="9097">MHPHLHTKDNKGCDEVMQALEECHARGFLYRCTGGCNNAKLAVNMCLRGERLERTRKNREEAKVKRAKAEAAWAKIDAES</sequence>
<reference evidence="4" key="1">
    <citation type="journal article" date="2020" name="Stud. Mycol.">
        <title>101 Dothideomycetes genomes: a test case for predicting lifestyles and emergence of pathogens.</title>
        <authorList>
            <person name="Haridas S."/>
            <person name="Albert R."/>
            <person name="Binder M."/>
            <person name="Bloem J."/>
            <person name="Labutti K."/>
            <person name="Salamov A."/>
            <person name="Andreopoulos B."/>
            <person name="Baker S."/>
            <person name="Barry K."/>
            <person name="Bills G."/>
            <person name="Bluhm B."/>
            <person name="Cannon C."/>
            <person name="Castanera R."/>
            <person name="Culley D."/>
            <person name="Daum C."/>
            <person name="Ezra D."/>
            <person name="Gonzalez J."/>
            <person name="Henrissat B."/>
            <person name="Kuo A."/>
            <person name="Liang C."/>
            <person name="Lipzen A."/>
            <person name="Lutzoni F."/>
            <person name="Magnuson J."/>
            <person name="Mondo S."/>
            <person name="Nolan M."/>
            <person name="Ohm R."/>
            <person name="Pangilinan J."/>
            <person name="Park H.-J."/>
            <person name="Ramirez L."/>
            <person name="Alfaro M."/>
            <person name="Sun H."/>
            <person name="Tritt A."/>
            <person name="Yoshinaga Y."/>
            <person name="Zwiers L.-H."/>
            <person name="Turgeon B."/>
            <person name="Goodwin S."/>
            <person name="Spatafora J."/>
            <person name="Crous P."/>
            <person name="Grigoriev I."/>
        </authorList>
    </citation>
    <scope>NUCLEOTIDE SEQUENCE</scope>
    <source>
        <strain evidence="4">CBS 133067</strain>
    </source>
</reference>
<gene>
    <name evidence="4" type="ORF">NA57DRAFT_75145</name>
</gene>